<keyword evidence="3" id="KW-0560">Oxidoreductase</keyword>
<comment type="caution">
    <text evidence="5">The sequence shown here is derived from an EMBL/GenBank/DDBJ whole genome shotgun (WGS) entry which is preliminary data.</text>
</comment>
<evidence type="ECO:0000313" key="6">
    <source>
        <dbReference type="Proteomes" id="UP001500957"/>
    </source>
</evidence>
<keyword evidence="5" id="KW-0503">Monooxygenase</keyword>
<dbReference type="Gene3D" id="3.20.20.70">
    <property type="entry name" value="Aldolase class I"/>
    <property type="match status" value="1"/>
</dbReference>
<keyword evidence="2" id="KW-0288">FMN</keyword>
<dbReference type="InterPro" id="IPR013785">
    <property type="entry name" value="Aldolase_TIM"/>
</dbReference>
<evidence type="ECO:0000256" key="4">
    <source>
        <dbReference type="SAM" id="MobiDB-lite"/>
    </source>
</evidence>
<gene>
    <name evidence="5" type="ORF">GCM10009547_15530</name>
</gene>
<dbReference type="CDD" id="cd04730">
    <property type="entry name" value="NPD_like"/>
    <property type="match status" value="1"/>
</dbReference>
<evidence type="ECO:0000256" key="2">
    <source>
        <dbReference type="ARBA" id="ARBA00022643"/>
    </source>
</evidence>
<reference evidence="5 6" key="1">
    <citation type="journal article" date="2019" name="Int. J. Syst. Evol. Microbiol.">
        <title>The Global Catalogue of Microorganisms (GCM) 10K type strain sequencing project: providing services to taxonomists for standard genome sequencing and annotation.</title>
        <authorList>
            <consortium name="The Broad Institute Genomics Platform"/>
            <consortium name="The Broad Institute Genome Sequencing Center for Infectious Disease"/>
            <person name="Wu L."/>
            <person name="Ma J."/>
        </authorList>
    </citation>
    <scope>NUCLEOTIDE SEQUENCE [LARGE SCALE GENOMIC DNA]</scope>
    <source>
        <strain evidence="5 6">JCM 10671</strain>
    </source>
</reference>
<keyword evidence="1" id="KW-0285">Flavoprotein</keyword>
<organism evidence="5 6">
    <name type="scientific">Sporichthya brevicatena</name>
    <dbReference type="NCBI Taxonomy" id="171442"/>
    <lineage>
        <taxon>Bacteria</taxon>
        <taxon>Bacillati</taxon>
        <taxon>Actinomycetota</taxon>
        <taxon>Actinomycetes</taxon>
        <taxon>Sporichthyales</taxon>
        <taxon>Sporichthyaceae</taxon>
        <taxon>Sporichthya</taxon>
    </lineage>
</organism>
<name>A0ABN1GMH2_9ACTN</name>
<sequence>MVTTRFTELFELDHPIMSAPMALHSGGSLAAAVSAAGGLGSFGGIHPARGPDWIEAEILRIRGATDRPFGVGFITAFLPMFGSLLDAALAGRPQVVAFSFGDPGPYVAQAKDAGATVMCQVQNLTDAQLAVDAGADILVAQGTEAGGHTGTRGLLPLLGAVLDRYPDIPVLAAGGITDGRSLAAVLAAGADGAWVGTAFLATDEAVEVHDVHKQLIVASDGDDTVWTRVYDIASGLPWPEGVGERVRRNAHVDRWTGRESELKPAPRPEGAPVENPFAKPPDPATDAVLYGQGAHAVTAVRPAAEVLRSISGDAEALLRARTSTLLG</sequence>
<feature type="region of interest" description="Disordered" evidence="4">
    <location>
        <begin position="256"/>
        <end position="281"/>
    </location>
</feature>
<protein>
    <submittedName>
        <fullName evidence="5">Nitronate monooxygenase</fullName>
    </submittedName>
</protein>
<dbReference type="InterPro" id="IPR004136">
    <property type="entry name" value="NMO"/>
</dbReference>
<evidence type="ECO:0000313" key="5">
    <source>
        <dbReference type="EMBL" id="GAA0614582.1"/>
    </source>
</evidence>
<dbReference type="SUPFAM" id="SSF51412">
    <property type="entry name" value="Inosine monophosphate dehydrogenase (IMPDH)"/>
    <property type="match status" value="1"/>
</dbReference>
<dbReference type="Pfam" id="PF03060">
    <property type="entry name" value="NMO"/>
    <property type="match status" value="2"/>
</dbReference>
<proteinExistence type="predicted"/>
<accession>A0ABN1GMH2</accession>
<dbReference type="EMBL" id="BAAAHE010000011">
    <property type="protein sequence ID" value="GAA0614582.1"/>
    <property type="molecule type" value="Genomic_DNA"/>
</dbReference>
<dbReference type="RefSeq" id="WP_344603322.1">
    <property type="nucleotide sequence ID" value="NZ_BAAAHE010000011.1"/>
</dbReference>
<evidence type="ECO:0000256" key="1">
    <source>
        <dbReference type="ARBA" id="ARBA00022630"/>
    </source>
</evidence>
<dbReference type="GO" id="GO:0004497">
    <property type="term" value="F:monooxygenase activity"/>
    <property type="evidence" value="ECO:0007669"/>
    <property type="project" value="UniProtKB-KW"/>
</dbReference>
<dbReference type="Proteomes" id="UP001500957">
    <property type="component" value="Unassembled WGS sequence"/>
</dbReference>
<dbReference type="PANTHER" id="PTHR32332:SF31">
    <property type="entry name" value="2-NITROPROPANE DIOXYGENASE FAMILY, PUTATIVE (AFU_ORTHOLOGUE AFUA_2G09850)-RELATED"/>
    <property type="match status" value="1"/>
</dbReference>
<dbReference type="PANTHER" id="PTHR32332">
    <property type="entry name" value="2-NITROPROPANE DIOXYGENASE"/>
    <property type="match status" value="1"/>
</dbReference>
<evidence type="ECO:0000256" key="3">
    <source>
        <dbReference type="ARBA" id="ARBA00023002"/>
    </source>
</evidence>
<feature type="compositionally biased region" description="Basic and acidic residues" evidence="4">
    <location>
        <begin position="256"/>
        <end position="266"/>
    </location>
</feature>
<keyword evidence="6" id="KW-1185">Reference proteome</keyword>